<dbReference type="InterPro" id="IPR011037">
    <property type="entry name" value="Pyrv_Knase-like_insert_dom_sf"/>
</dbReference>
<dbReference type="GO" id="GO:0005524">
    <property type="term" value="F:ATP binding"/>
    <property type="evidence" value="ECO:0007669"/>
    <property type="project" value="UniProtKB-KW"/>
</dbReference>
<keyword evidence="6 16" id="KW-0808">Transferase</keyword>
<feature type="domain" description="PEP-utilising enzyme mobile" evidence="18">
    <location>
        <begin position="510"/>
        <end position="571"/>
    </location>
</feature>
<evidence type="ECO:0000256" key="12">
    <source>
        <dbReference type="ARBA" id="ARBA00022958"/>
    </source>
</evidence>
<name>A0A202E967_9EURY</name>
<evidence type="ECO:0000256" key="6">
    <source>
        <dbReference type="ARBA" id="ARBA00022679"/>
    </source>
</evidence>
<dbReference type="SUPFAM" id="SSF52009">
    <property type="entry name" value="Phosphohistidine domain"/>
    <property type="match status" value="1"/>
</dbReference>
<dbReference type="Gene3D" id="2.40.33.10">
    <property type="entry name" value="PK beta-barrel domain-like"/>
    <property type="match status" value="1"/>
</dbReference>
<dbReference type="InterPro" id="IPR015813">
    <property type="entry name" value="Pyrv/PenolPyrv_kinase-like_dom"/>
</dbReference>
<evidence type="ECO:0000256" key="7">
    <source>
        <dbReference type="ARBA" id="ARBA00022723"/>
    </source>
</evidence>
<keyword evidence="10" id="KW-0067">ATP-binding</keyword>
<dbReference type="InterPro" id="IPR008279">
    <property type="entry name" value="PEP-util_enz_mobile_dom"/>
</dbReference>
<evidence type="ECO:0000259" key="19">
    <source>
        <dbReference type="Pfam" id="PF02887"/>
    </source>
</evidence>
<keyword evidence="7" id="KW-0479">Metal-binding</keyword>
<dbReference type="AlphaFoldDB" id="A0A202E967"/>
<evidence type="ECO:0000256" key="16">
    <source>
        <dbReference type="RuleBase" id="RU000504"/>
    </source>
</evidence>
<dbReference type="EMBL" id="MWPH01000002">
    <property type="protein sequence ID" value="OVE84520.1"/>
    <property type="molecule type" value="Genomic_DNA"/>
</dbReference>
<evidence type="ECO:0000313" key="20">
    <source>
        <dbReference type="EMBL" id="OVE84520.1"/>
    </source>
</evidence>
<dbReference type="PRINTS" id="PR01050">
    <property type="entry name" value="PYRUVTKNASE"/>
</dbReference>
<evidence type="ECO:0000256" key="11">
    <source>
        <dbReference type="ARBA" id="ARBA00022842"/>
    </source>
</evidence>
<dbReference type="InterPro" id="IPR001697">
    <property type="entry name" value="Pyr_Knase"/>
</dbReference>
<dbReference type="EC" id="2.7.1.40" evidence="5 15"/>
<dbReference type="Proteomes" id="UP000196084">
    <property type="component" value="Unassembled WGS sequence"/>
</dbReference>
<dbReference type="PANTHER" id="PTHR11817">
    <property type="entry name" value="PYRUVATE KINASE"/>
    <property type="match status" value="1"/>
</dbReference>
<evidence type="ECO:0000256" key="1">
    <source>
        <dbReference type="ARBA" id="ARBA00001946"/>
    </source>
</evidence>
<comment type="pathway">
    <text evidence="2 16">Carbohydrate degradation; glycolysis; pyruvate from D-glyceraldehyde 3-phosphate: step 5/5.</text>
</comment>
<comment type="cofactor">
    <cofactor evidence="1">
        <name>Mg(2+)</name>
        <dbReference type="ChEBI" id="CHEBI:18420"/>
    </cofactor>
</comment>
<dbReference type="InterPro" id="IPR015795">
    <property type="entry name" value="Pyrv_Knase_C"/>
</dbReference>
<evidence type="ECO:0000256" key="10">
    <source>
        <dbReference type="ARBA" id="ARBA00022840"/>
    </source>
</evidence>
<comment type="caution">
    <text evidence="20">The sequence shown here is derived from an EMBL/GenBank/DDBJ whole genome shotgun (WGS) entry which is preliminary data.</text>
</comment>
<evidence type="ECO:0000256" key="15">
    <source>
        <dbReference type="NCBIfam" id="TIGR01064"/>
    </source>
</evidence>
<dbReference type="InterPro" id="IPR036637">
    <property type="entry name" value="Phosphohistidine_dom_sf"/>
</dbReference>
<dbReference type="GO" id="GO:0016301">
    <property type="term" value="F:kinase activity"/>
    <property type="evidence" value="ECO:0007669"/>
    <property type="project" value="UniProtKB-KW"/>
</dbReference>
<evidence type="ECO:0000256" key="9">
    <source>
        <dbReference type="ARBA" id="ARBA00022777"/>
    </source>
</evidence>
<dbReference type="OrthoDB" id="56298at2157"/>
<dbReference type="Pfam" id="PF00224">
    <property type="entry name" value="PK"/>
    <property type="match status" value="1"/>
</dbReference>
<keyword evidence="8" id="KW-0547">Nucleotide-binding</keyword>
<evidence type="ECO:0000256" key="4">
    <source>
        <dbReference type="ARBA" id="ARBA00008663"/>
    </source>
</evidence>
<evidence type="ECO:0000256" key="3">
    <source>
        <dbReference type="ARBA" id="ARBA00006237"/>
    </source>
</evidence>
<feature type="domain" description="Pyruvate kinase barrel" evidence="17">
    <location>
        <begin position="1"/>
        <end position="320"/>
    </location>
</feature>
<dbReference type="InterPro" id="IPR036918">
    <property type="entry name" value="Pyrv_Knase_C_sf"/>
</dbReference>
<gene>
    <name evidence="20" type="ORF">B2G88_08940</name>
</gene>
<keyword evidence="14 20" id="KW-0670">Pyruvate</keyword>
<evidence type="ECO:0000256" key="2">
    <source>
        <dbReference type="ARBA" id="ARBA00004997"/>
    </source>
</evidence>
<keyword evidence="12" id="KW-0630">Potassium</keyword>
<proteinExistence type="inferred from homology"/>
<evidence type="ECO:0000256" key="5">
    <source>
        <dbReference type="ARBA" id="ARBA00012142"/>
    </source>
</evidence>
<dbReference type="NCBIfam" id="TIGR01064">
    <property type="entry name" value="pyruv_kin"/>
    <property type="match status" value="1"/>
</dbReference>
<evidence type="ECO:0000313" key="21">
    <source>
        <dbReference type="Proteomes" id="UP000196084"/>
    </source>
</evidence>
<evidence type="ECO:0000259" key="18">
    <source>
        <dbReference type="Pfam" id="PF00391"/>
    </source>
</evidence>
<accession>A0A202E967</accession>
<dbReference type="InterPro" id="IPR040442">
    <property type="entry name" value="Pyrv_kinase-like_dom_sf"/>
</dbReference>
<keyword evidence="13 16" id="KW-0324">Glycolysis</keyword>
<dbReference type="Pfam" id="PF02887">
    <property type="entry name" value="PK_C"/>
    <property type="match status" value="1"/>
</dbReference>
<organism evidence="20 21">
    <name type="scientific">Natronolimnobius baerhuensis</name>
    <dbReference type="NCBI Taxonomy" id="253108"/>
    <lineage>
        <taxon>Archaea</taxon>
        <taxon>Methanobacteriati</taxon>
        <taxon>Methanobacteriota</taxon>
        <taxon>Stenosarchaea group</taxon>
        <taxon>Halobacteria</taxon>
        <taxon>Halobacteriales</taxon>
        <taxon>Natrialbaceae</taxon>
        <taxon>Natronolimnobius</taxon>
    </lineage>
</organism>
<dbReference type="SUPFAM" id="SSF50800">
    <property type="entry name" value="PK beta-barrel domain-like"/>
    <property type="match status" value="1"/>
</dbReference>
<dbReference type="Gene3D" id="3.20.20.60">
    <property type="entry name" value="Phosphoenolpyruvate-binding domains"/>
    <property type="match status" value="1"/>
</dbReference>
<dbReference type="GO" id="GO:0030955">
    <property type="term" value="F:potassium ion binding"/>
    <property type="evidence" value="ECO:0007669"/>
    <property type="project" value="UniProtKB-UniRule"/>
</dbReference>
<keyword evidence="9 16" id="KW-0418">Kinase</keyword>
<protein>
    <recommendedName>
        <fullName evidence="5 15">Pyruvate kinase</fullName>
        <ecNumber evidence="5 15">2.7.1.40</ecNumber>
    </recommendedName>
</protein>
<evidence type="ECO:0000259" key="17">
    <source>
        <dbReference type="Pfam" id="PF00224"/>
    </source>
</evidence>
<dbReference type="Gene3D" id="3.40.1380.20">
    <property type="entry name" value="Pyruvate kinase, C-terminal domain"/>
    <property type="match status" value="1"/>
</dbReference>
<feature type="domain" description="Pyruvate kinase C-terminal" evidence="19">
    <location>
        <begin position="353"/>
        <end position="469"/>
    </location>
</feature>
<dbReference type="Gene3D" id="3.50.30.10">
    <property type="entry name" value="Phosphohistidine domain"/>
    <property type="match status" value="1"/>
</dbReference>
<evidence type="ECO:0000256" key="14">
    <source>
        <dbReference type="ARBA" id="ARBA00023317"/>
    </source>
</evidence>
<keyword evidence="21" id="KW-1185">Reference proteome</keyword>
<evidence type="ECO:0000256" key="13">
    <source>
        <dbReference type="ARBA" id="ARBA00023152"/>
    </source>
</evidence>
<sequence length="590" mass="62591">MRNAKIVCTLGPASSDRRSIRNLADAGMSVARLNASHGSREDRADLIDRVRDVDGERDEPVAVMLDMQGPEIRTAPLPEGETVSLETDSEIQFVEGDDVTPETVGLSLPVDAVSEGDRILLDDGLIETTVLERDGDVVRAHVETGGELGGRKGVNVPGVDLDLDIVTESDRKDLELAAEKEVDFVAASFVRDAEDVYEVSEVLEDLGAEIPLISKIERVGAVENLDEIIDASYGIMVARGDLGVECPMEDVPMIQKRIIRKCRNEGLPVITATEMLDSMVTARRPTRAEASDVANAVLDGTDAVMLSAETAIGDHPAEVVEAMGSIIHEVEGSEEYAETLEQRVPSAGEARTDALARSARFLARDIGADAVVAATESGYTALKTAKYRPGVPVVASTPSHEVRRRLALSWGVTPLYARVSDQGADAVVEKAVQAALNAGIAESGDTVVVLCGMMTELEGANTTNMLKVHVAAEALTTGRVVVEGRATGPVVRTTDGDLSDVPEGALITLSSEFDEEFSGDLSRIGGIVSAQRGMTGYPALVAREMDIPMISGADVDDIGADDTVTIDAERGVVYGGDIGERTIESRADLE</sequence>
<dbReference type="NCBIfam" id="NF004491">
    <property type="entry name" value="PRK05826.1"/>
    <property type="match status" value="1"/>
</dbReference>
<keyword evidence="11 16" id="KW-0460">Magnesium</keyword>
<dbReference type="GO" id="GO:0000287">
    <property type="term" value="F:magnesium ion binding"/>
    <property type="evidence" value="ECO:0007669"/>
    <property type="project" value="UniProtKB-UniRule"/>
</dbReference>
<comment type="similarity">
    <text evidence="3">In the C-terminal section; belongs to the PEP-utilizing enzyme family.</text>
</comment>
<dbReference type="UniPathway" id="UPA00109">
    <property type="reaction ID" value="UER00188"/>
</dbReference>
<evidence type="ECO:0000256" key="8">
    <source>
        <dbReference type="ARBA" id="ARBA00022741"/>
    </source>
</evidence>
<dbReference type="GO" id="GO:0004743">
    <property type="term" value="F:pyruvate kinase activity"/>
    <property type="evidence" value="ECO:0007669"/>
    <property type="project" value="UniProtKB-UniRule"/>
</dbReference>
<dbReference type="SUPFAM" id="SSF52935">
    <property type="entry name" value="PK C-terminal domain-like"/>
    <property type="match status" value="1"/>
</dbReference>
<dbReference type="InterPro" id="IPR015806">
    <property type="entry name" value="Pyrv_Knase_insert_dom_sf"/>
</dbReference>
<dbReference type="InterPro" id="IPR015793">
    <property type="entry name" value="Pyrv_Knase_brl"/>
</dbReference>
<dbReference type="SUPFAM" id="SSF51621">
    <property type="entry name" value="Phosphoenolpyruvate/pyruvate domain"/>
    <property type="match status" value="1"/>
</dbReference>
<dbReference type="NCBIfam" id="NF004978">
    <property type="entry name" value="PRK06354.1"/>
    <property type="match status" value="1"/>
</dbReference>
<dbReference type="RefSeq" id="WP_087714573.1">
    <property type="nucleotide sequence ID" value="NZ_MWPH01000002.1"/>
</dbReference>
<comment type="similarity">
    <text evidence="4 16">Belongs to the pyruvate kinase family.</text>
</comment>
<comment type="catalytic activity">
    <reaction evidence="16">
        <text>pyruvate + ATP = phosphoenolpyruvate + ADP + H(+)</text>
        <dbReference type="Rhea" id="RHEA:18157"/>
        <dbReference type="ChEBI" id="CHEBI:15361"/>
        <dbReference type="ChEBI" id="CHEBI:15378"/>
        <dbReference type="ChEBI" id="CHEBI:30616"/>
        <dbReference type="ChEBI" id="CHEBI:58702"/>
        <dbReference type="ChEBI" id="CHEBI:456216"/>
        <dbReference type="EC" id="2.7.1.40"/>
    </reaction>
</comment>
<dbReference type="Pfam" id="PF00391">
    <property type="entry name" value="PEP-utilizers"/>
    <property type="match status" value="1"/>
</dbReference>
<reference evidence="20 21" key="1">
    <citation type="submission" date="2017-02" db="EMBL/GenBank/DDBJ databases">
        <title>Natronthermophilus aegyptiacus gen. nov.,sp. nov., an aerobic, extremely halophilic alkalithermophilic archaeon isolated from the athalassohaline Wadi An Natrun, Egypt.</title>
        <authorList>
            <person name="Zhao B."/>
        </authorList>
    </citation>
    <scope>NUCLEOTIDE SEQUENCE [LARGE SCALE GENOMIC DNA]</scope>
    <source>
        <strain evidence="20 21">CGMCC 1.3597</strain>
    </source>
</reference>